<dbReference type="InterPro" id="IPR043502">
    <property type="entry name" value="DNA/RNA_pol_sf"/>
</dbReference>
<dbReference type="Proteomes" id="UP001341281">
    <property type="component" value="Chromosome 06"/>
</dbReference>
<keyword evidence="2" id="KW-0548">Nucleotidyltransferase</keyword>
<feature type="domain" description="Reverse transcriptase RNase H-like" evidence="7">
    <location>
        <begin position="6"/>
        <end position="65"/>
    </location>
</feature>
<accession>A0AAQ3TT04</accession>
<evidence type="ECO:0000256" key="4">
    <source>
        <dbReference type="ARBA" id="ARBA00022759"/>
    </source>
</evidence>
<keyword evidence="1" id="KW-0808">Transferase</keyword>
<evidence type="ECO:0000256" key="1">
    <source>
        <dbReference type="ARBA" id="ARBA00022679"/>
    </source>
</evidence>
<keyword evidence="5" id="KW-0378">Hydrolase</keyword>
<dbReference type="EMBL" id="CP144750">
    <property type="protein sequence ID" value="WVZ79081.1"/>
    <property type="molecule type" value="Genomic_DNA"/>
</dbReference>
<dbReference type="AlphaFoldDB" id="A0AAQ3TT04"/>
<dbReference type="Pfam" id="PF17917">
    <property type="entry name" value="RT_RNaseH"/>
    <property type="match status" value="1"/>
</dbReference>
<protein>
    <recommendedName>
        <fullName evidence="7">Reverse transcriptase RNase H-like domain-containing protein</fullName>
    </recommendedName>
</protein>
<evidence type="ECO:0000256" key="2">
    <source>
        <dbReference type="ARBA" id="ARBA00022695"/>
    </source>
</evidence>
<evidence type="ECO:0000256" key="6">
    <source>
        <dbReference type="ARBA" id="ARBA00022918"/>
    </source>
</evidence>
<dbReference type="InterPro" id="IPR041373">
    <property type="entry name" value="RT_RNaseH"/>
</dbReference>
<dbReference type="GO" id="GO:0004519">
    <property type="term" value="F:endonuclease activity"/>
    <property type="evidence" value="ECO:0007669"/>
    <property type="project" value="UniProtKB-KW"/>
</dbReference>
<proteinExistence type="predicted"/>
<gene>
    <name evidence="8" type="ORF">U9M48_026706</name>
</gene>
<dbReference type="PANTHER" id="PTHR34072:SF52">
    <property type="entry name" value="RIBONUCLEASE H"/>
    <property type="match status" value="1"/>
</dbReference>
<evidence type="ECO:0000259" key="7">
    <source>
        <dbReference type="Pfam" id="PF17917"/>
    </source>
</evidence>
<keyword evidence="3" id="KW-0540">Nuclease</keyword>
<dbReference type="SUPFAM" id="SSF56672">
    <property type="entry name" value="DNA/RNA polymerases"/>
    <property type="match status" value="1"/>
</dbReference>
<evidence type="ECO:0000313" key="8">
    <source>
        <dbReference type="EMBL" id="WVZ79081.1"/>
    </source>
</evidence>
<dbReference type="PANTHER" id="PTHR34072">
    <property type="entry name" value="ENZYMATIC POLYPROTEIN-RELATED"/>
    <property type="match status" value="1"/>
</dbReference>
<evidence type="ECO:0000313" key="9">
    <source>
        <dbReference type="Proteomes" id="UP001341281"/>
    </source>
</evidence>
<organism evidence="8 9">
    <name type="scientific">Paspalum notatum var. saurae</name>
    <dbReference type="NCBI Taxonomy" id="547442"/>
    <lineage>
        <taxon>Eukaryota</taxon>
        <taxon>Viridiplantae</taxon>
        <taxon>Streptophyta</taxon>
        <taxon>Embryophyta</taxon>
        <taxon>Tracheophyta</taxon>
        <taxon>Spermatophyta</taxon>
        <taxon>Magnoliopsida</taxon>
        <taxon>Liliopsida</taxon>
        <taxon>Poales</taxon>
        <taxon>Poaceae</taxon>
        <taxon>PACMAD clade</taxon>
        <taxon>Panicoideae</taxon>
        <taxon>Andropogonodae</taxon>
        <taxon>Paspaleae</taxon>
        <taxon>Paspalinae</taxon>
        <taxon>Paspalum</taxon>
    </lineage>
</organism>
<keyword evidence="9" id="KW-1185">Reference proteome</keyword>
<keyword evidence="6" id="KW-0695">RNA-directed DNA polymerase</keyword>
<dbReference type="GO" id="GO:0016787">
    <property type="term" value="F:hydrolase activity"/>
    <property type="evidence" value="ECO:0007669"/>
    <property type="project" value="UniProtKB-KW"/>
</dbReference>
<dbReference type="GO" id="GO:0003964">
    <property type="term" value="F:RNA-directed DNA polymerase activity"/>
    <property type="evidence" value="ECO:0007669"/>
    <property type="project" value="UniProtKB-KW"/>
</dbReference>
<name>A0AAQ3TT04_PASNO</name>
<dbReference type="CDD" id="cd09274">
    <property type="entry name" value="RNase_HI_RT_Ty3"/>
    <property type="match status" value="1"/>
</dbReference>
<sequence>MLFPRQHPTHDLELAAVVHALKIWRHYLLGNTCHIYTDHKSLKYILTQPELNMRQRRWLELIKDYDLEIHYHPGKANVVADALSRKAHCNFIEARPTVRVLCCEIDEIEMPTEQHAELYSLIIEPTIKDLVIAAQKQDKGMAHIREGISDKQKPVSHLMSGVSFGLRIASLYLRTWN</sequence>
<keyword evidence="4" id="KW-0255">Endonuclease</keyword>
<evidence type="ECO:0000256" key="5">
    <source>
        <dbReference type="ARBA" id="ARBA00022801"/>
    </source>
</evidence>
<evidence type="ECO:0000256" key="3">
    <source>
        <dbReference type="ARBA" id="ARBA00022722"/>
    </source>
</evidence>
<reference evidence="8 9" key="1">
    <citation type="submission" date="2024-02" db="EMBL/GenBank/DDBJ databases">
        <title>High-quality chromosome-scale genome assembly of Pensacola bahiagrass (Paspalum notatum Flugge var. saurae).</title>
        <authorList>
            <person name="Vega J.M."/>
            <person name="Podio M."/>
            <person name="Orjuela J."/>
            <person name="Siena L.A."/>
            <person name="Pessino S.C."/>
            <person name="Combes M.C."/>
            <person name="Mariac C."/>
            <person name="Albertini E."/>
            <person name="Pupilli F."/>
            <person name="Ortiz J.P.A."/>
            <person name="Leblanc O."/>
        </authorList>
    </citation>
    <scope>NUCLEOTIDE SEQUENCE [LARGE SCALE GENOMIC DNA]</scope>
    <source>
        <strain evidence="8">R1</strain>
        <tissue evidence="8">Leaf</tissue>
    </source>
</reference>